<keyword evidence="5 7" id="KW-1133">Transmembrane helix</keyword>
<keyword evidence="2 7" id="KW-0813">Transport</keyword>
<keyword evidence="3" id="KW-1003">Cell membrane</keyword>
<dbReference type="InterPro" id="IPR050366">
    <property type="entry name" value="BP-dependent_transpt_permease"/>
</dbReference>
<dbReference type="InterPro" id="IPR000515">
    <property type="entry name" value="MetI-like"/>
</dbReference>
<dbReference type="Gene3D" id="1.10.3720.10">
    <property type="entry name" value="MetI-like"/>
    <property type="match status" value="1"/>
</dbReference>
<dbReference type="CDD" id="cd06261">
    <property type="entry name" value="TM_PBP2"/>
    <property type="match status" value="1"/>
</dbReference>
<dbReference type="PROSITE" id="PS50928">
    <property type="entry name" value="ABC_TM1"/>
    <property type="match status" value="1"/>
</dbReference>
<comment type="similarity">
    <text evidence="7">Belongs to the binding-protein-dependent transport system permease family.</text>
</comment>
<feature type="domain" description="ABC transmembrane type-1" evidence="9">
    <location>
        <begin position="141"/>
        <end position="331"/>
    </location>
</feature>
<evidence type="ECO:0000313" key="11">
    <source>
        <dbReference type="Proteomes" id="UP000681341"/>
    </source>
</evidence>
<comment type="subcellular location">
    <subcellularLocation>
        <location evidence="1 7">Cell membrane</location>
        <topology evidence="1 7">Multi-pass membrane protein</topology>
    </subcellularLocation>
</comment>
<proteinExistence type="inferred from homology"/>
<keyword evidence="6 7" id="KW-0472">Membrane</keyword>
<dbReference type="EMBL" id="JAGFNP010000010">
    <property type="protein sequence ID" value="MBO3734512.1"/>
    <property type="molecule type" value="Genomic_DNA"/>
</dbReference>
<evidence type="ECO:0000313" key="10">
    <source>
        <dbReference type="EMBL" id="MBO3734512.1"/>
    </source>
</evidence>
<organism evidence="10 11">
    <name type="scientific">Glycomyces niveus</name>
    <dbReference type="NCBI Taxonomy" id="2820287"/>
    <lineage>
        <taxon>Bacteria</taxon>
        <taxon>Bacillati</taxon>
        <taxon>Actinomycetota</taxon>
        <taxon>Actinomycetes</taxon>
        <taxon>Glycomycetales</taxon>
        <taxon>Glycomycetaceae</taxon>
        <taxon>Glycomyces</taxon>
    </lineage>
</organism>
<gene>
    <name evidence="10" type="ORF">J5V16_16920</name>
</gene>
<evidence type="ECO:0000256" key="7">
    <source>
        <dbReference type="RuleBase" id="RU363032"/>
    </source>
</evidence>
<evidence type="ECO:0000256" key="4">
    <source>
        <dbReference type="ARBA" id="ARBA00022692"/>
    </source>
</evidence>
<dbReference type="PANTHER" id="PTHR43386:SF25">
    <property type="entry name" value="PEPTIDE ABC TRANSPORTER PERMEASE PROTEIN"/>
    <property type="match status" value="1"/>
</dbReference>
<comment type="caution">
    <text evidence="10">The sequence shown here is derived from an EMBL/GenBank/DDBJ whole genome shotgun (WGS) entry which is preliminary data.</text>
</comment>
<evidence type="ECO:0000256" key="1">
    <source>
        <dbReference type="ARBA" id="ARBA00004651"/>
    </source>
</evidence>
<sequence>MSPEPSDAAAPPDESGTAGSASESAVVASVSEGTAAASPGEACRTPQGPLTSGGPEHRHTRPRDRCKTPEPRESRNPGRTRLHLARIAVAVLLALPLGIALVGPFLPVAERDRTQPFDPAAPWPGTDYLGSSVLDGILDGGWGIVVTAAAATALAFLVGVPIGLAAAATRHRWLDELLMRPFDLLLALPSLLLMLLLASIAPPTAWMLVLIVALVNLPDIARIVRAAALEVAHRPAVEAMWLQGESWWRTSIGYIARSILPTVAADAGVRLVGAFYLVAAASFLGVGAGPEASDWAVMVDLNRGGIFLSPWGVVLPAALLVALSVGLNLLFDRLLTRKATA</sequence>
<feature type="transmembrane region" description="Helical" evidence="7">
    <location>
        <begin position="308"/>
        <end position="331"/>
    </location>
</feature>
<feature type="compositionally biased region" description="Low complexity" evidence="8">
    <location>
        <begin position="1"/>
        <end position="38"/>
    </location>
</feature>
<feature type="transmembrane region" description="Helical" evidence="7">
    <location>
        <begin position="267"/>
        <end position="288"/>
    </location>
</feature>
<feature type="transmembrane region" description="Helical" evidence="7">
    <location>
        <begin position="142"/>
        <end position="169"/>
    </location>
</feature>
<evidence type="ECO:0000256" key="3">
    <source>
        <dbReference type="ARBA" id="ARBA00022475"/>
    </source>
</evidence>
<evidence type="ECO:0000256" key="6">
    <source>
        <dbReference type="ARBA" id="ARBA00023136"/>
    </source>
</evidence>
<keyword evidence="4 7" id="KW-0812">Transmembrane</keyword>
<evidence type="ECO:0000259" key="9">
    <source>
        <dbReference type="PROSITE" id="PS50928"/>
    </source>
</evidence>
<accession>A0ABS3U6V5</accession>
<evidence type="ECO:0000256" key="5">
    <source>
        <dbReference type="ARBA" id="ARBA00022989"/>
    </source>
</evidence>
<dbReference type="SUPFAM" id="SSF161098">
    <property type="entry name" value="MetI-like"/>
    <property type="match status" value="1"/>
</dbReference>
<keyword evidence="11" id="KW-1185">Reference proteome</keyword>
<dbReference type="Proteomes" id="UP000681341">
    <property type="component" value="Unassembled WGS sequence"/>
</dbReference>
<protein>
    <submittedName>
        <fullName evidence="10">ABC transporter permease subunit</fullName>
    </submittedName>
</protein>
<feature type="region of interest" description="Disordered" evidence="8">
    <location>
        <begin position="1"/>
        <end position="79"/>
    </location>
</feature>
<name>A0ABS3U6V5_9ACTN</name>
<dbReference type="Pfam" id="PF00528">
    <property type="entry name" value="BPD_transp_1"/>
    <property type="match status" value="1"/>
</dbReference>
<evidence type="ECO:0000256" key="2">
    <source>
        <dbReference type="ARBA" id="ARBA00022448"/>
    </source>
</evidence>
<feature type="compositionally biased region" description="Basic and acidic residues" evidence="8">
    <location>
        <begin position="63"/>
        <end position="76"/>
    </location>
</feature>
<dbReference type="PANTHER" id="PTHR43386">
    <property type="entry name" value="OLIGOPEPTIDE TRANSPORT SYSTEM PERMEASE PROTEIN APPC"/>
    <property type="match status" value="1"/>
</dbReference>
<feature type="transmembrane region" description="Helical" evidence="7">
    <location>
        <begin position="84"/>
        <end position="106"/>
    </location>
</feature>
<feature type="transmembrane region" description="Helical" evidence="7">
    <location>
        <begin position="181"/>
        <end position="200"/>
    </location>
</feature>
<feature type="transmembrane region" description="Helical" evidence="7">
    <location>
        <begin position="206"/>
        <end position="224"/>
    </location>
</feature>
<reference evidence="10 11" key="1">
    <citation type="submission" date="2021-03" db="EMBL/GenBank/DDBJ databases">
        <title>Glycomyces sp. nov., a novel actinomycete isolated from soil.</title>
        <authorList>
            <person name="Yang X."/>
            <person name="Xu X."/>
        </authorList>
    </citation>
    <scope>NUCLEOTIDE SEQUENCE [LARGE SCALE GENOMIC DNA]</scope>
    <source>
        <strain evidence="10 11">NEAU-S30</strain>
    </source>
</reference>
<evidence type="ECO:0000256" key="8">
    <source>
        <dbReference type="SAM" id="MobiDB-lite"/>
    </source>
</evidence>
<dbReference type="InterPro" id="IPR035906">
    <property type="entry name" value="MetI-like_sf"/>
</dbReference>